<dbReference type="OrthoDB" id="9806726at2"/>
<reference evidence="8 9" key="1">
    <citation type="submission" date="2016-11" db="EMBL/GenBank/DDBJ databases">
        <authorList>
            <person name="Jaros S."/>
            <person name="Januszkiewicz K."/>
            <person name="Wedrychowicz H."/>
        </authorList>
    </citation>
    <scope>NUCLEOTIDE SEQUENCE [LARGE SCALE GENOMIC DNA]</scope>
    <source>
        <strain evidence="8 9">ACAM 239</strain>
    </source>
</reference>
<dbReference type="EMBL" id="AP022821">
    <property type="protein sequence ID" value="BCA91705.1"/>
    <property type="molecule type" value="Genomic_DNA"/>
</dbReference>
<name>A0A0D7V4N6_9GAMM</name>
<evidence type="ECO:0000313" key="8">
    <source>
        <dbReference type="EMBL" id="SIN63430.1"/>
    </source>
</evidence>
<feature type="domain" description="ABC transporter" evidence="5">
    <location>
        <begin position="12"/>
        <end position="255"/>
    </location>
</feature>
<keyword evidence="4 8" id="KW-0067">ATP-binding</keyword>
<sequence length="274" mass="30309">MSSLPSQPASAIDVSGVYAAYQRQPVLEDIHLSLPSGRWTAIVGPNGAGKSTLFHVLTGSMKPLRGRVTAFGQAIEHHRKAGRIAYMAQREAIEWDFPISVWETVMSARYGHMRQDAWWRRLLPARWHSSRHRDAVEKALNDVDMLAYAERPIGALSGGQKKRVLLARALAQEASILLLDEPLAGVDPPSERLILDVLKREREAGRTIVMVTHDMPGARRYVDHVVLINRFIRGEGAPDEMLSDSKLAELAVSSIANSPADVGRVRLPAFASKE</sequence>
<keyword evidence="10" id="KW-1185">Reference proteome</keyword>
<dbReference type="GeneID" id="97277951"/>
<dbReference type="PROSITE" id="PS50893">
    <property type="entry name" value="ABC_TRANSPORTER_2"/>
    <property type="match status" value="1"/>
</dbReference>
<evidence type="ECO:0000313" key="10">
    <source>
        <dbReference type="Proteomes" id="UP000501053"/>
    </source>
</evidence>
<dbReference type="Gene3D" id="3.40.50.300">
    <property type="entry name" value="P-loop containing nucleotide triphosphate hydrolases"/>
    <property type="match status" value="1"/>
</dbReference>
<comment type="similarity">
    <text evidence="1">Belongs to the ABC transporter superfamily.</text>
</comment>
<reference evidence="6 11" key="2">
    <citation type="submission" date="2020-02" db="EMBL/GenBank/DDBJ databases">
        <title>Complete Genome Sequence of Halomonas meridiana strain BAA-801, Isolated from Deep Sea Thermal Vent.</title>
        <authorList>
            <person name="Takahashi Y."/>
            <person name="Takahashi H."/>
            <person name="Galipon J."/>
            <person name="Arakawa K."/>
        </authorList>
    </citation>
    <scope>NUCLEOTIDE SEQUENCE [LARGE SCALE GENOMIC DNA]</scope>
    <source>
        <strain evidence="6 11">Slthf1</strain>
    </source>
</reference>
<protein>
    <submittedName>
        <fullName evidence="6">Manganese transporter</fullName>
    </submittedName>
    <submittedName>
        <fullName evidence="8">Manganese/iron transport system ATP-binding protein</fullName>
    </submittedName>
</protein>
<gene>
    <name evidence="7" type="ORF">HMEPL2_03630</name>
    <name evidence="6" type="ORF">HMSLTHF_14800</name>
    <name evidence="8" type="ORF">SAMN05878438_1223</name>
</gene>
<evidence type="ECO:0000313" key="6">
    <source>
        <dbReference type="EMBL" id="BCA91705.1"/>
    </source>
</evidence>
<dbReference type="Proteomes" id="UP000185024">
    <property type="component" value="Unassembled WGS sequence"/>
</dbReference>
<evidence type="ECO:0000313" key="11">
    <source>
        <dbReference type="Proteomes" id="UP000503197"/>
    </source>
</evidence>
<dbReference type="SMART" id="SM00382">
    <property type="entry name" value="AAA"/>
    <property type="match status" value="1"/>
</dbReference>
<dbReference type="PATRIC" id="fig|29570.3.peg.72"/>
<dbReference type="Proteomes" id="UP000501053">
    <property type="component" value="Chromosome"/>
</dbReference>
<evidence type="ECO:0000256" key="4">
    <source>
        <dbReference type="ARBA" id="ARBA00022840"/>
    </source>
</evidence>
<evidence type="ECO:0000259" key="5">
    <source>
        <dbReference type="PROSITE" id="PS50893"/>
    </source>
</evidence>
<dbReference type="PANTHER" id="PTHR42734:SF5">
    <property type="entry name" value="IRON TRANSPORT SYSTEM ATP-BINDING PROTEIN HI_0361-RELATED"/>
    <property type="match status" value="1"/>
</dbReference>
<evidence type="ECO:0000313" key="7">
    <source>
        <dbReference type="EMBL" id="BCB70012.1"/>
    </source>
</evidence>
<dbReference type="RefSeq" id="WP_044628018.1">
    <property type="nucleotide sequence ID" value="NZ_AP022821.1"/>
</dbReference>
<dbReference type="InterPro" id="IPR003439">
    <property type="entry name" value="ABC_transporter-like_ATP-bd"/>
</dbReference>
<dbReference type="InterPro" id="IPR050153">
    <property type="entry name" value="Metal_Ion_Import_ABC"/>
</dbReference>
<reference evidence="7 10" key="3">
    <citation type="submission" date="2020-03" db="EMBL/GenBank/DDBJ databases">
        <title>Complete Genome Sequence of Halomonas meridiana strain Eplume2, isolated from hydrothermal-plume in the north east Pacific Ocean.</title>
        <authorList>
            <person name="Kurihara Y."/>
            <person name="Kawai S."/>
            <person name="Sakai A."/>
            <person name="Galipon J."/>
            <person name="Arakawa K."/>
        </authorList>
    </citation>
    <scope>NUCLEOTIDE SEQUENCE [LARGE SCALE GENOMIC DNA]</scope>
    <source>
        <strain evidence="7 10">Eplume2</strain>
    </source>
</reference>
<evidence type="ECO:0000256" key="3">
    <source>
        <dbReference type="ARBA" id="ARBA00022741"/>
    </source>
</evidence>
<dbReference type="EMBL" id="FSQX01000001">
    <property type="protein sequence ID" value="SIN63430.1"/>
    <property type="molecule type" value="Genomic_DNA"/>
</dbReference>
<dbReference type="InterPro" id="IPR027417">
    <property type="entry name" value="P-loop_NTPase"/>
</dbReference>
<evidence type="ECO:0000313" key="9">
    <source>
        <dbReference type="Proteomes" id="UP000185024"/>
    </source>
</evidence>
<keyword evidence="2" id="KW-0813">Transport</keyword>
<organism evidence="8 9">
    <name type="scientific">Vreelandella aquamarina</name>
    <dbReference type="NCBI Taxonomy" id="77097"/>
    <lineage>
        <taxon>Bacteria</taxon>
        <taxon>Pseudomonadati</taxon>
        <taxon>Pseudomonadota</taxon>
        <taxon>Gammaproteobacteria</taxon>
        <taxon>Oceanospirillales</taxon>
        <taxon>Halomonadaceae</taxon>
        <taxon>Vreelandella</taxon>
    </lineage>
</organism>
<accession>A0A0D7V4N6</accession>
<dbReference type="SUPFAM" id="SSF52540">
    <property type="entry name" value="P-loop containing nucleoside triphosphate hydrolases"/>
    <property type="match status" value="1"/>
</dbReference>
<dbReference type="AlphaFoldDB" id="A0A0D7V4N6"/>
<dbReference type="Pfam" id="PF00005">
    <property type="entry name" value="ABC_tran"/>
    <property type="match status" value="1"/>
</dbReference>
<evidence type="ECO:0000256" key="1">
    <source>
        <dbReference type="ARBA" id="ARBA00005417"/>
    </source>
</evidence>
<dbReference type="GO" id="GO:0005524">
    <property type="term" value="F:ATP binding"/>
    <property type="evidence" value="ECO:0007669"/>
    <property type="project" value="UniProtKB-KW"/>
</dbReference>
<dbReference type="InterPro" id="IPR017871">
    <property type="entry name" value="ABC_transporter-like_CS"/>
</dbReference>
<dbReference type="EMBL" id="AP022869">
    <property type="protein sequence ID" value="BCB70012.1"/>
    <property type="molecule type" value="Genomic_DNA"/>
</dbReference>
<dbReference type="InterPro" id="IPR003593">
    <property type="entry name" value="AAA+_ATPase"/>
</dbReference>
<dbReference type="PANTHER" id="PTHR42734">
    <property type="entry name" value="METAL TRANSPORT SYSTEM ATP-BINDING PROTEIN TM_0124-RELATED"/>
    <property type="match status" value="1"/>
</dbReference>
<dbReference type="PROSITE" id="PS00211">
    <property type="entry name" value="ABC_TRANSPORTER_1"/>
    <property type="match status" value="1"/>
</dbReference>
<evidence type="ECO:0000256" key="2">
    <source>
        <dbReference type="ARBA" id="ARBA00022448"/>
    </source>
</evidence>
<keyword evidence="3" id="KW-0547">Nucleotide-binding</keyword>
<dbReference type="CDD" id="cd03235">
    <property type="entry name" value="ABC_Metallic_Cations"/>
    <property type="match status" value="1"/>
</dbReference>
<dbReference type="Proteomes" id="UP000503197">
    <property type="component" value="Chromosome"/>
</dbReference>
<proteinExistence type="inferred from homology"/>
<dbReference type="GO" id="GO:0016887">
    <property type="term" value="F:ATP hydrolysis activity"/>
    <property type="evidence" value="ECO:0007669"/>
    <property type="project" value="InterPro"/>
</dbReference>